<evidence type="ECO:0000256" key="1">
    <source>
        <dbReference type="SAM" id="MobiDB-lite"/>
    </source>
</evidence>
<organism evidence="2 3">
    <name type="scientific">Effrenium voratum</name>
    <dbReference type="NCBI Taxonomy" id="2562239"/>
    <lineage>
        <taxon>Eukaryota</taxon>
        <taxon>Sar</taxon>
        <taxon>Alveolata</taxon>
        <taxon>Dinophyceae</taxon>
        <taxon>Suessiales</taxon>
        <taxon>Symbiodiniaceae</taxon>
        <taxon>Effrenium</taxon>
    </lineage>
</organism>
<reference evidence="2" key="1">
    <citation type="submission" date="2023-08" db="EMBL/GenBank/DDBJ databases">
        <authorList>
            <person name="Chen Y."/>
            <person name="Shah S."/>
            <person name="Dougan E. K."/>
            <person name="Thang M."/>
            <person name="Chan C."/>
        </authorList>
    </citation>
    <scope>NUCLEOTIDE SEQUENCE</scope>
</reference>
<feature type="region of interest" description="Disordered" evidence="1">
    <location>
        <begin position="248"/>
        <end position="276"/>
    </location>
</feature>
<dbReference type="InterPro" id="IPR012337">
    <property type="entry name" value="RNaseH-like_sf"/>
</dbReference>
<proteinExistence type="predicted"/>
<comment type="caution">
    <text evidence="2">The sequence shown here is derived from an EMBL/GenBank/DDBJ whole genome shotgun (WGS) entry which is preliminary data.</text>
</comment>
<keyword evidence="3" id="KW-1185">Reference proteome</keyword>
<dbReference type="InterPro" id="IPR036397">
    <property type="entry name" value="RNaseH_sf"/>
</dbReference>
<sequence length="926" mass="103008">MWRVTIDNDTGEVLESVEVTNLEEDALHRLLDKTRNLKTILFYEKGNKGQEGEIQDENGRLADYWTKSIDGRIAQAKGAAYVTVTDDWSTAGTGERLFEETGTSSWELEDAQMNPAEAEEEEEGGEDEEGLPPLPVKTLRFMMPLVSKSSREVLEAIQQMHLELRRENLPLARLHSDCGREFKNKVLASWCLARDIAKTSTAGDDYRQNGRAERAIRGLKDRTRRLLHSAEMGGEYWPCAARYAVEKEKRSRLGKPADMPRFGQEEKGKREDSKGQAIEEDGTLKYARRLAQLAEEEEKNMLKDEPEVVDIIVKSIQSLRAEEQTVRDETPEAKLHQMDSLMLEKKALTRLSPEEAKRLVNSDRKVHVLPGKAVYTLKPGLEARKNCRLVVCGNYGDSHDQQGGSDSVAMRLAVKTAAVREWGAKTLDVKCAFLNAPLAAADEEGEVVIVMKPPQLLVRQLESEPNLWKVIYEEGTEVMKGLVVVYVDDMLILASESENYIKDLVERNGITGKSAIPMSKDMAEPEVENDITADEVQAAQKVAEELLGQWVQKVGLQAFKFLNGTSAAGLTFTPDTGVGWDGADRAGLQVYMDSSFAPGGALSHGCVMVKWQDSVIAWKSSRQEFPALSTALINEIEEGANYVRYLFGDNQAAIQLCAESTGAWRTRHLRLHTFHLRWRIQADEWQVRHLPGVEMIADVGTKALTGAKPKELMKLMGMKARGEREEDIERSVLARLEVTVLGCCMQVQGAVAMEDKHEENDGGGSYDHLKVFGMLVAVFTVAVMNCWSCWRQRHMSDGVARGRHVGQGYTEAFFFGGTLAELYGKKTIFADWLGRVGGYIQEDHGSTTYGKGNGEDAYGAEGISDTVDGIEGSQDRDVDWVAVTKGYTKGYSKGYNKGCNKSWQGPTALVGSVEGRREQSSRHSRA</sequence>
<evidence type="ECO:0000313" key="2">
    <source>
        <dbReference type="EMBL" id="CAJ1395508.1"/>
    </source>
</evidence>
<dbReference type="EMBL" id="CAUJNA010003179">
    <property type="protein sequence ID" value="CAJ1395508.1"/>
    <property type="molecule type" value="Genomic_DNA"/>
</dbReference>
<name>A0AA36IWZ2_9DINO</name>
<dbReference type="AlphaFoldDB" id="A0AA36IWZ2"/>
<dbReference type="Proteomes" id="UP001178507">
    <property type="component" value="Unassembled WGS sequence"/>
</dbReference>
<feature type="compositionally biased region" description="Basic and acidic residues" evidence="1">
    <location>
        <begin position="263"/>
        <end position="274"/>
    </location>
</feature>
<feature type="compositionally biased region" description="Acidic residues" evidence="1">
    <location>
        <begin position="117"/>
        <end position="130"/>
    </location>
</feature>
<gene>
    <name evidence="2" type="ORF">EVOR1521_LOCUS19929</name>
</gene>
<dbReference type="Gene3D" id="3.30.420.10">
    <property type="entry name" value="Ribonuclease H-like superfamily/Ribonuclease H"/>
    <property type="match status" value="1"/>
</dbReference>
<evidence type="ECO:0000313" key="3">
    <source>
        <dbReference type="Proteomes" id="UP001178507"/>
    </source>
</evidence>
<accession>A0AA36IWZ2</accession>
<dbReference type="SUPFAM" id="SSF53098">
    <property type="entry name" value="Ribonuclease H-like"/>
    <property type="match status" value="1"/>
</dbReference>
<dbReference type="GO" id="GO:0003676">
    <property type="term" value="F:nucleic acid binding"/>
    <property type="evidence" value="ECO:0007669"/>
    <property type="project" value="InterPro"/>
</dbReference>
<protein>
    <submittedName>
        <fullName evidence="2">Uncharacterized protein</fullName>
    </submittedName>
</protein>
<feature type="region of interest" description="Disordered" evidence="1">
    <location>
        <begin position="99"/>
        <end position="134"/>
    </location>
</feature>
<dbReference type="CDD" id="cd09272">
    <property type="entry name" value="RNase_HI_RT_Ty1"/>
    <property type="match status" value="1"/>
</dbReference>